<dbReference type="EMBL" id="JAOTPL010000013">
    <property type="protein sequence ID" value="MCU7694778.1"/>
    <property type="molecule type" value="Genomic_DNA"/>
</dbReference>
<keyword evidence="5" id="KW-1185">Reference proteome</keyword>
<dbReference type="AlphaFoldDB" id="A0AAE3IPN8"/>
<evidence type="ECO:0000313" key="4">
    <source>
        <dbReference type="EMBL" id="MCU7694778.1"/>
    </source>
</evidence>
<feature type="chain" id="PRO_5042104929" evidence="1">
    <location>
        <begin position="19"/>
        <end position="360"/>
    </location>
</feature>
<proteinExistence type="predicted"/>
<sequence>MKQILLPLFLFASICLSAQTKYYDAAQFPLLGKVSQETETRYERLPAALNGNARAPVWALGKNTSGLAVRFRSNTTSVSAKWELLQNNHMDHMTDVGIKGLDLYAWESGRWQFVNSARPTGKSNEKPIISHMAMKEREYLLFLPLYDGVTKLEIGIDSAAVIAQPALELPQSKKAVVVYGTSITQGGCANRPGMSFTNILMRKLNREFINLGFSGNGKLDYEIAEVMANKHDAGLFILDFIPNVHASQIKERTGRFVNIIRSKNKTTPLLFVETIMFPHAVFDKATHEVLTIKNKALYEEYLKVKNSGDKNVYYLSGKNLIGADGEATVDGIHLTDLGYMRMADALYPVIKNILEKRAVR</sequence>
<dbReference type="Pfam" id="PF14606">
    <property type="entry name" value="Lipase_GDSL_3"/>
    <property type="match status" value="1"/>
</dbReference>
<feature type="signal peptide" evidence="1">
    <location>
        <begin position="1"/>
        <end position="18"/>
    </location>
</feature>
<dbReference type="InterPro" id="IPR036514">
    <property type="entry name" value="SGNH_hydro_sf"/>
</dbReference>
<dbReference type="PANTHER" id="PTHR30383:SF29">
    <property type="entry name" value="SGNH HYDROLASE-TYPE ESTERASE DOMAIN-CONTAINING PROTEIN"/>
    <property type="match status" value="1"/>
</dbReference>
<evidence type="ECO:0000259" key="3">
    <source>
        <dbReference type="Pfam" id="PF14607"/>
    </source>
</evidence>
<name>A0AAE3IPN8_9BACT</name>
<dbReference type="GO" id="GO:0016788">
    <property type="term" value="F:hydrolase activity, acting on ester bonds"/>
    <property type="evidence" value="ECO:0007669"/>
    <property type="project" value="UniProtKB-ARBA"/>
</dbReference>
<accession>A0AAE3IPN8</accession>
<dbReference type="Pfam" id="PF14607">
    <property type="entry name" value="GxDLY"/>
    <property type="match status" value="1"/>
</dbReference>
<dbReference type="SUPFAM" id="SSF52266">
    <property type="entry name" value="SGNH hydrolase"/>
    <property type="match status" value="1"/>
</dbReference>
<dbReference type="RefSeq" id="WP_263038264.1">
    <property type="nucleotide sequence ID" value="NZ_JAOTPL010000013.1"/>
</dbReference>
<dbReference type="InterPro" id="IPR013830">
    <property type="entry name" value="SGNH_hydro"/>
</dbReference>
<keyword evidence="4" id="KW-0378">Hydrolase</keyword>
<evidence type="ECO:0000259" key="2">
    <source>
        <dbReference type="Pfam" id="PF14606"/>
    </source>
</evidence>
<dbReference type="InterPro" id="IPR032740">
    <property type="entry name" value="GxDLY"/>
</dbReference>
<evidence type="ECO:0000313" key="5">
    <source>
        <dbReference type="Proteomes" id="UP001209317"/>
    </source>
</evidence>
<keyword evidence="1" id="KW-0732">Signal</keyword>
<dbReference type="Gene3D" id="2.60.120.260">
    <property type="entry name" value="Galactose-binding domain-like"/>
    <property type="match status" value="1"/>
</dbReference>
<gene>
    <name evidence="4" type="ORF">OD355_09655</name>
</gene>
<feature type="domain" description="SGNH hydrolase-type esterase" evidence="2">
    <location>
        <begin position="173"/>
        <end position="351"/>
    </location>
</feature>
<comment type="caution">
    <text evidence="4">The sequence shown here is derived from an EMBL/GenBank/DDBJ whole genome shotgun (WGS) entry which is preliminary data.</text>
</comment>
<evidence type="ECO:0000256" key="1">
    <source>
        <dbReference type="SAM" id="SignalP"/>
    </source>
</evidence>
<organism evidence="4 5">
    <name type="scientific">Haoranjiania flava</name>
    <dbReference type="NCBI Taxonomy" id="1856322"/>
    <lineage>
        <taxon>Bacteria</taxon>
        <taxon>Pseudomonadati</taxon>
        <taxon>Bacteroidota</taxon>
        <taxon>Chitinophagia</taxon>
        <taxon>Chitinophagales</taxon>
        <taxon>Chitinophagaceae</taxon>
        <taxon>Haoranjiania</taxon>
    </lineage>
</organism>
<dbReference type="InterPro" id="IPR051532">
    <property type="entry name" value="Ester_Hydrolysis_Enzymes"/>
</dbReference>
<dbReference type="CDD" id="cd01844">
    <property type="entry name" value="SGNH_hydrolase_like_6"/>
    <property type="match status" value="1"/>
</dbReference>
<dbReference type="Proteomes" id="UP001209317">
    <property type="component" value="Unassembled WGS sequence"/>
</dbReference>
<dbReference type="Gene3D" id="3.40.50.1110">
    <property type="entry name" value="SGNH hydrolase"/>
    <property type="match status" value="1"/>
</dbReference>
<dbReference type="PANTHER" id="PTHR30383">
    <property type="entry name" value="THIOESTERASE 1/PROTEASE 1/LYSOPHOSPHOLIPASE L1"/>
    <property type="match status" value="1"/>
</dbReference>
<reference evidence="4" key="1">
    <citation type="submission" date="2022-10" db="EMBL/GenBank/DDBJ databases">
        <authorList>
            <person name="Kim H.S."/>
            <person name="Kim J.-S."/>
            <person name="Suh M.K."/>
            <person name="Eom M.K."/>
            <person name="Lee J.-S."/>
        </authorList>
    </citation>
    <scope>NUCLEOTIDE SEQUENCE</scope>
    <source>
        <strain evidence="4">LIP-5</strain>
    </source>
</reference>
<feature type="domain" description="SGNH hydrolase-type esterase N-terminal" evidence="3">
    <location>
        <begin position="21"/>
        <end position="161"/>
    </location>
</feature>
<protein>
    <submittedName>
        <fullName evidence="4">SGNH/GDSL hydrolase family protein</fullName>
    </submittedName>
</protein>